<reference evidence="1 2" key="1">
    <citation type="submission" date="2023-05" db="EMBL/GenBank/DDBJ databases">
        <title>B98-5 Cell Line De Novo Hybrid Assembly: An Optical Mapping Approach.</title>
        <authorList>
            <person name="Kananen K."/>
            <person name="Auerbach J.A."/>
            <person name="Kautto E."/>
            <person name="Blachly J.S."/>
        </authorList>
    </citation>
    <scope>NUCLEOTIDE SEQUENCE [LARGE SCALE GENOMIC DNA]</scope>
    <source>
        <strain evidence="1">B95-8</strain>
        <tissue evidence="1">Cell line</tissue>
    </source>
</reference>
<sequence>MYFSPDFDASSLPSVVLPIPWCPSEQDVQKQHGPHRDGSEHLACPLHYREDHLQHCSSKFYKAGGKKTGGHVKVQKAMKGTQH</sequence>
<proteinExistence type="predicted"/>
<feature type="non-terminal residue" evidence="1">
    <location>
        <position position="83"/>
    </location>
</feature>
<evidence type="ECO:0000313" key="1">
    <source>
        <dbReference type="EMBL" id="KAK2088101.1"/>
    </source>
</evidence>
<name>A0ABQ9TTZ2_SAGOE</name>
<dbReference type="Proteomes" id="UP001266305">
    <property type="component" value="Unassembled WGS sequence"/>
</dbReference>
<accession>A0ABQ9TTZ2</accession>
<protein>
    <submittedName>
        <fullName evidence="1">Uncharacterized protein</fullName>
    </submittedName>
</protein>
<dbReference type="EMBL" id="JASSZA010000019">
    <property type="protein sequence ID" value="KAK2088101.1"/>
    <property type="molecule type" value="Genomic_DNA"/>
</dbReference>
<gene>
    <name evidence="1" type="ORF">P7K49_034008</name>
</gene>
<evidence type="ECO:0000313" key="2">
    <source>
        <dbReference type="Proteomes" id="UP001266305"/>
    </source>
</evidence>
<organism evidence="1 2">
    <name type="scientific">Saguinus oedipus</name>
    <name type="common">Cotton-top tamarin</name>
    <name type="synonym">Oedipomidas oedipus</name>
    <dbReference type="NCBI Taxonomy" id="9490"/>
    <lineage>
        <taxon>Eukaryota</taxon>
        <taxon>Metazoa</taxon>
        <taxon>Chordata</taxon>
        <taxon>Craniata</taxon>
        <taxon>Vertebrata</taxon>
        <taxon>Euteleostomi</taxon>
        <taxon>Mammalia</taxon>
        <taxon>Eutheria</taxon>
        <taxon>Euarchontoglires</taxon>
        <taxon>Primates</taxon>
        <taxon>Haplorrhini</taxon>
        <taxon>Platyrrhini</taxon>
        <taxon>Cebidae</taxon>
        <taxon>Callitrichinae</taxon>
        <taxon>Saguinus</taxon>
    </lineage>
</organism>
<keyword evidence="2" id="KW-1185">Reference proteome</keyword>
<comment type="caution">
    <text evidence="1">The sequence shown here is derived from an EMBL/GenBank/DDBJ whole genome shotgun (WGS) entry which is preliminary data.</text>
</comment>